<dbReference type="EMBL" id="FXAH01000018">
    <property type="protein sequence ID" value="SMF75347.1"/>
    <property type="molecule type" value="Genomic_DNA"/>
</dbReference>
<dbReference type="PANTHER" id="PTHR43664">
    <property type="entry name" value="MONOAMINE OXIDASE-RELATED"/>
    <property type="match status" value="1"/>
</dbReference>
<dbReference type="CDD" id="cd03454">
    <property type="entry name" value="YdeM"/>
    <property type="match status" value="1"/>
</dbReference>
<dbReference type="RefSeq" id="WP_085230144.1">
    <property type="nucleotide sequence ID" value="NZ_BSQD01000016.1"/>
</dbReference>
<dbReference type="STRING" id="28094.SAMN06295900_118123"/>
<dbReference type="GeneID" id="95551220"/>
<dbReference type="SUPFAM" id="SSF54637">
    <property type="entry name" value="Thioesterase/thiol ester dehydrase-isomerase"/>
    <property type="match status" value="1"/>
</dbReference>
<dbReference type="Gene3D" id="3.10.129.10">
    <property type="entry name" value="Hotdog Thioesterase"/>
    <property type="match status" value="1"/>
</dbReference>
<gene>
    <name evidence="2" type="ORF">SAMN06295900_118123</name>
</gene>
<keyword evidence="3" id="KW-1185">Reference proteome</keyword>
<feature type="domain" description="MaoC-like" evidence="1">
    <location>
        <begin position="19"/>
        <end position="112"/>
    </location>
</feature>
<accession>A0A1X7GVZ5</accession>
<dbReference type="InterPro" id="IPR029069">
    <property type="entry name" value="HotDog_dom_sf"/>
</dbReference>
<dbReference type="InterPro" id="IPR052342">
    <property type="entry name" value="MCH/BMMD"/>
</dbReference>
<dbReference type="Pfam" id="PF01575">
    <property type="entry name" value="MaoC_dehydratas"/>
    <property type="match status" value="1"/>
</dbReference>
<sequence length="158" mass="17055">MGLSFEDLTVGARDEIGAHTFTAEEIVEFAQRYDPQPFHVDEVAARASPFCGLIASGWQTCSVLMGIFVRKRLNGSTSMGSPGVEEIRWLKPVRPGDTIRLFSTVLDKRPLASRPDRGIATILWEGVNQAGETVVSVRSKVLFGLRGEGGEGVPGAPV</sequence>
<evidence type="ECO:0000313" key="2">
    <source>
        <dbReference type="EMBL" id="SMF75347.1"/>
    </source>
</evidence>
<evidence type="ECO:0000313" key="3">
    <source>
        <dbReference type="Proteomes" id="UP000192911"/>
    </source>
</evidence>
<dbReference type="InterPro" id="IPR002539">
    <property type="entry name" value="MaoC-like_dom"/>
</dbReference>
<dbReference type="OrthoDB" id="5298629at2"/>
<evidence type="ECO:0000259" key="1">
    <source>
        <dbReference type="Pfam" id="PF01575"/>
    </source>
</evidence>
<dbReference type="AlphaFoldDB" id="A0A1X7GVZ5"/>
<dbReference type="Proteomes" id="UP000192911">
    <property type="component" value="Unassembled WGS sequence"/>
</dbReference>
<organism evidence="2 3">
    <name type="scientific">Trinickia caryophylli</name>
    <name type="common">Paraburkholderia caryophylli</name>
    <dbReference type="NCBI Taxonomy" id="28094"/>
    <lineage>
        <taxon>Bacteria</taxon>
        <taxon>Pseudomonadati</taxon>
        <taxon>Pseudomonadota</taxon>
        <taxon>Betaproteobacteria</taxon>
        <taxon>Burkholderiales</taxon>
        <taxon>Burkholderiaceae</taxon>
        <taxon>Trinickia</taxon>
    </lineage>
</organism>
<proteinExistence type="predicted"/>
<protein>
    <submittedName>
        <fullName evidence="2">Acyl dehydratase</fullName>
    </submittedName>
</protein>
<reference evidence="3" key="1">
    <citation type="submission" date="2017-04" db="EMBL/GenBank/DDBJ databases">
        <authorList>
            <person name="Varghese N."/>
            <person name="Submissions S."/>
        </authorList>
    </citation>
    <scope>NUCLEOTIDE SEQUENCE [LARGE SCALE GENOMIC DNA]</scope>
    <source>
        <strain evidence="3">Ballard 720</strain>
    </source>
</reference>
<name>A0A1X7GVZ5_TRICW</name>
<dbReference type="PANTHER" id="PTHR43664:SF1">
    <property type="entry name" value="BETA-METHYLMALYL-COA DEHYDRATASE"/>
    <property type="match status" value="1"/>
</dbReference>